<comment type="similarity">
    <text evidence="1 5">Belongs to the peptidase S8 family.</text>
</comment>
<dbReference type="GO" id="GO:0006508">
    <property type="term" value="P:proteolysis"/>
    <property type="evidence" value="ECO:0007669"/>
    <property type="project" value="UniProtKB-KW"/>
</dbReference>
<dbReference type="InterPro" id="IPR000209">
    <property type="entry name" value="Peptidase_S8/S53_dom"/>
</dbReference>
<keyword evidence="3" id="KW-0378">Hydrolase</keyword>
<dbReference type="Proteomes" id="UP000799439">
    <property type="component" value="Unassembled WGS sequence"/>
</dbReference>
<evidence type="ECO:0000256" key="5">
    <source>
        <dbReference type="PROSITE-ProRule" id="PRU01240"/>
    </source>
</evidence>
<evidence type="ECO:0000256" key="2">
    <source>
        <dbReference type="ARBA" id="ARBA00022670"/>
    </source>
</evidence>
<evidence type="ECO:0000256" key="3">
    <source>
        <dbReference type="ARBA" id="ARBA00022801"/>
    </source>
</evidence>
<dbReference type="InterPro" id="IPR034193">
    <property type="entry name" value="PCSK9_ProteinaseK-like"/>
</dbReference>
<dbReference type="SUPFAM" id="SSF52743">
    <property type="entry name" value="Subtilisin-like"/>
    <property type="match status" value="1"/>
</dbReference>
<feature type="domain" description="Peptidase S8/S53" evidence="6">
    <location>
        <begin position="37"/>
        <end position="268"/>
    </location>
</feature>
<evidence type="ECO:0000313" key="7">
    <source>
        <dbReference type="EMBL" id="KAF2155518.1"/>
    </source>
</evidence>
<proteinExistence type="inferred from homology"/>
<dbReference type="PANTHER" id="PTHR43806:SF58">
    <property type="entry name" value="ALKALINE PROTEASE 1-RELATED"/>
    <property type="match status" value="1"/>
</dbReference>
<dbReference type="GO" id="GO:0004252">
    <property type="term" value="F:serine-type endopeptidase activity"/>
    <property type="evidence" value="ECO:0007669"/>
    <property type="project" value="InterPro"/>
</dbReference>
<dbReference type="AlphaFoldDB" id="A0A9P4MJS1"/>
<evidence type="ECO:0000259" key="6">
    <source>
        <dbReference type="Pfam" id="PF00082"/>
    </source>
</evidence>
<dbReference type="PRINTS" id="PR00723">
    <property type="entry name" value="SUBTILISIN"/>
</dbReference>
<keyword evidence="8" id="KW-1185">Reference proteome</keyword>
<dbReference type="InterPro" id="IPR036852">
    <property type="entry name" value="Peptidase_S8/S53_dom_sf"/>
</dbReference>
<protein>
    <submittedName>
        <fullName evidence="7">Alkaline protease</fullName>
    </submittedName>
</protein>
<comment type="caution">
    <text evidence="7">The sequence shown here is derived from an EMBL/GenBank/DDBJ whole genome shotgun (WGS) entry which is preliminary data.</text>
</comment>
<accession>A0A9P4MJS1</accession>
<dbReference type="CDD" id="cd04077">
    <property type="entry name" value="Peptidases_S8_PCSK9_ProteinaseK_like"/>
    <property type="match status" value="1"/>
</dbReference>
<organism evidence="7 8">
    <name type="scientific">Myriangium duriaei CBS 260.36</name>
    <dbReference type="NCBI Taxonomy" id="1168546"/>
    <lineage>
        <taxon>Eukaryota</taxon>
        <taxon>Fungi</taxon>
        <taxon>Dikarya</taxon>
        <taxon>Ascomycota</taxon>
        <taxon>Pezizomycotina</taxon>
        <taxon>Dothideomycetes</taxon>
        <taxon>Dothideomycetidae</taxon>
        <taxon>Myriangiales</taxon>
        <taxon>Myriangiaceae</taxon>
        <taxon>Myriangium</taxon>
    </lineage>
</organism>
<name>A0A9P4MJS1_9PEZI</name>
<dbReference type="PROSITE" id="PS00137">
    <property type="entry name" value="SUBTILASE_HIS"/>
    <property type="match status" value="1"/>
</dbReference>
<dbReference type="Gene3D" id="3.40.50.200">
    <property type="entry name" value="Peptidase S8/S53 domain"/>
    <property type="match status" value="1"/>
</dbReference>
<dbReference type="InterPro" id="IPR015500">
    <property type="entry name" value="Peptidase_S8_subtilisin-rel"/>
</dbReference>
<dbReference type="EMBL" id="ML996082">
    <property type="protein sequence ID" value="KAF2155518.1"/>
    <property type="molecule type" value="Genomic_DNA"/>
</dbReference>
<reference evidence="7" key="1">
    <citation type="journal article" date="2020" name="Stud. Mycol.">
        <title>101 Dothideomycetes genomes: a test case for predicting lifestyles and emergence of pathogens.</title>
        <authorList>
            <person name="Haridas S."/>
            <person name="Albert R."/>
            <person name="Binder M."/>
            <person name="Bloem J."/>
            <person name="Labutti K."/>
            <person name="Salamov A."/>
            <person name="Andreopoulos B."/>
            <person name="Baker S."/>
            <person name="Barry K."/>
            <person name="Bills G."/>
            <person name="Bluhm B."/>
            <person name="Cannon C."/>
            <person name="Castanera R."/>
            <person name="Culley D."/>
            <person name="Daum C."/>
            <person name="Ezra D."/>
            <person name="Gonzalez J."/>
            <person name="Henrissat B."/>
            <person name="Kuo A."/>
            <person name="Liang C."/>
            <person name="Lipzen A."/>
            <person name="Lutzoni F."/>
            <person name="Magnuson J."/>
            <person name="Mondo S."/>
            <person name="Nolan M."/>
            <person name="Ohm R."/>
            <person name="Pangilinan J."/>
            <person name="Park H.-J."/>
            <person name="Ramirez L."/>
            <person name="Alfaro M."/>
            <person name="Sun H."/>
            <person name="Tritt A."/>
            <person name="Yoshinaga Y."/>
            <person name="Zwiers L.-H."/>
            <person name="Turgeon B."/>
            <person name="Goodwin S."/>
            <person name="Spatafora J."/>
            <person name="Crous P."/>
            <person name="Grigoriev I."/>
        </authorList>
    </citation>
    <scope>NUCLEOTIDE SEQUENCE</scope>
    <source>
        <strain evidence="7">CBS 260.36</strain>
    </source>
</reference>
<dbReference type="PANTHER" id="PTHR43806">
    <property type="entry name" value="PEPTIDASE S8"/>
    <property type="match status" value="1"/>
</dbReference>
<evidence type="ECO:0000313" key="8">
    <source>
        <dbReference type="Proteomes" id="UP000799439"/>
    </source>
</evidence>
<keyword evidence="2 7" id="KW-0645">Protease</keyword>
<dbReference type="Pfam" id="PF00082">
    <property type="entry name" value="Peptidase_S8"/>
    <property type="match status" value="1"/>
</dbReference>
<dbReference type="PROSITE" id="PS51892">
    <property type="entry name" value="SUBTILASE"/>
    <property type="match status" value="1"/>
</dbReference>
<gene>
    <name evidence="7" type="ORF">K461DRAFT_274507</name>
</gene>
<dbReference type="OrthoDB" id="206201at2759"/>
<evidence type="ECO:0000256" key="1">
    <source>
        <dbReference type="ARBA" id="ARBA00011073"/>
    </source>
</evidence>
<sequence>MQRFAPYNLHRISHRGFSDTSTYWYVRPAGVGTYAYVLDGGIDSDHAEFGGRVTMGFNAFGDYPPTDQEGHGTYIAGIIGGKKYGVAKKTNLISVKVLHHGHTTLDLVLLGYQFAVDDILSKGRVEKSVINLSVAGEFLGPLNQAVDEAHAKGITTVVPAGNGNKNAYTVSPAASKGSITVGATDRERVRPGFCNWGPAVQIFAPGYKVCSSWTGGGHRKTRTGTGTAAASAHVAGLVVYFKSFKHLPNAETTWSFIHNVATRGVVKNAAGSSDLFAYNLSGR</sequence>
<dbReference type="InterPro" id="IPR050131">
    <property type="entry name" value="Peptidase_S8_subtilisin-like"/>
</dbReference>
<keyword evidence="4" id="KW-0720">Serine protease</keyword>
<evidence type="ECO:0000256" key="4">
    <source>
        <dbReference type="ARBA" id="ARBA00022825"/>
    </source>
</evidence>
<dbReference type="InterPro" id="IPR022398">
    <property type="entry name" value="Peptidase_S8_His-AS"/>
</dbReference>
<comment type="caution">
    <text evidence="5">Lacks conserved residue(s) required for the propagation of feature annotation.</text>
</comment>